<gene>
    <name evidence="2" type="ORF">NW755_012617</name>
</gene>
<comment type="caution">
    <text evidence="2">The sequence shown here is derived from an EMBL/GenBank/DDBJ whole genome shotgun (WGS) entry which is preliminary data.</text>
</comment>
<proteinExistence type="predicted"/>
<dbReference type="AlphaFoldDB" id="A0A9W8UUN3"/>
<accession>A0A9W8UUN3</accession>
<keyword evidence="3" id="KW-1185">Reference proteome</keyword>
<evidence type="ECO:0000256" key="1">
    <source>
        <dbReference type="SAM" id="MobiDB-lite"/>
    </source>
</evidence>
<dbReference type="Proteomes" id="UP001152087">
    <property type="component" value="Unassembled WGS sequence"/>
</dbReference>
<dbReference type="EMBL" id="JAOQAV010000060">
    <property type="protein sequence ID" value="KAJ4179273.1"/>
    <property type="molecule type" value="Genomic_DNA"/>
</dbReference>
<organism evidence="2 3">
    <name type="scientific">Fusarium falciforme</name>
    <dbReference type="NCBI Taxonomy" id="195108"/>
    <lineage>
        <taxon>Eukaryota</taxon>
        <taxon>Fungi</taxon>
        <taxon>Dikarya</taxon>
        <taxon>Ascomycota</taxon>
        <taxon>Pezizomycotina</taxon>
        <taxon>Sordariomycetes</taxon>
        <taxon>Hypocreomycetidae</taxon>
        <taxon>Hypocreales</taxon>
        <taxon>Nectriaceae</taxon>
        <taxon>Fusarium</taxon>
        <taxon>Fusarium solani species complex</taxon>
    </lineage>
</organism>
<feature type="compositionally biased region" description="Low complexity" evidence="1">
    <location>
        <begin position="10"/>
        <end position="19"/>
    </location>
</feature>
<name>A0A9W8UUN3_9HYPO</name>
<evidence type="ECO:0000313" key="3">
    <source>
        <dbReference type="Proteomes" id="UP001152087"/>
    </source>
</evidence>
<evidence type="ECO:0000313" key="2">
    <source>
        <dbReference type="EMBL" id="KAJ4179273.1"/>
    </source>
</evidence>
<feature type="compositionally biased region" description="Low complexity" evidence="1">
    <location>
        <begin position="31"/>
        <end position="79"/>
    </location>
</feature>
<protein>
    <submittedName>
        <fullName evidence="2">Uncharacterized protein</fullName>
    </submittedName>
</protein>
<reference evidence="2" key="1">
    <citation type="submission" date="2022-09" db="EMBL/GenBank/DDBJ databases">
        <title>Fusarium specimens isolated from Avocado Roots.</title>
        <authorList>
            <person name="Stajich J."/>
            <person name="Roper C."/>
            <person name="Heimlech-Rivalta G."/>
        </authorList>
    </citation>
    <scope>NUCLEOTIDE SEQUENCE</scope>
    <source>
        <strain evidence="2">A02</strain>
    </source>
</reference>
<feature type="region of interest" description="Disordered" evidence="1">
    <location>
        <begin position="1"/>
        <end position="94"/>
    </location>
</feature>
<sequence>MSSSQQTPANSGRGRSNGSTSHTQDGADAPQAHGEAHQAQNGAAQAQEEAPLGQADQIQGRIDQVQGQVQGQAHAGHQAHGTDPDRARGSVVMPTLGGGFAIRSSNAEDARRLIERLLSPPNNGPENSGPR</sequence>